<organism evidence="1 2">
    <name type="scientific">Sphingobacterium kyonggiense</name>
    <dbReference type="NCBI Taxonomy" id="714075"/>
    <lineage>
        <taxon>Bacteria</taxon>
        <taxon>Pseudomonadati</taxon>
        <taxon>Bacteroidota</taxon>
        <taxon>Sphingobacteriia</taxon>
        <taxon>Sphingobacteriales</taxon>
        <taxon>Sphingobacteriaceae</taxon>
        <taxon>Sphingobacterium</taxon>
    </lineage>
</organism>
<protein>
    <recommendedName>
        <fullName evidence="3">PKD family protein</fullName>
    </recommendedName>
</protein>
<evidence type="ECO:0000313" key="1">
    <source>
        <dbReference type="EMBL" id="GAA4137483.1"/>
    </source>
</evidence>
<evidence type="ECO:0008006" key="3">
    <source>
        <dbReference type="Google" id="ProtNLM"/>
    </source>
</evidence>
<keyword evidence="2" id="KW-1185">Reference proteome</keyword>
<name>A0ABP7YKG2_9SPHI</name>
<dbReference type="PROSITE" id="PS51257">
    <property type="entry name" value="PROKAR_LIPOPROTEIN"/>
    <property type="match status" value="1"/>
</dbReference>
<dbReference type="EMBL" id="BAAAZI010000006">
    <property type="protein sequence ID" value="GAA4137483.1"/>
    <property type="molecule type" value="Genomic_DNA"/>
</dbReference>
<accession>A0ABP7YKG2</accession>
<dbReference type="RefSeq" id="WP_344673861.1">
    <property type="nucleotide sequence ID" value="NZ_BAAAZI010000006.1"/>
</dbReference>
<gene>
    <name evidence="1" type="ORF">GCM10022216_13520</name>
</gene>
<proteinExistence type="predicted"/>
<sequence>MKTLKLLLLSLVVVLIYSCSKDLGNYKYNDVNEVIIEGLKQGNHNSERIYDLAYNETLTLKPTFRPSIEGSDMSKLTFVWKIKGEVVSESSELIYVAKSDYGKLQAELIISNGATGIDKNYNFYLNISNPFMLGYYVLAKDANNSALLYCKTTLKENSGFENAVIPDYPLGTNPVGIEGMRMYGNSESEYYNHLVIAVKNAKYPVFLMDSREFIPNLLYNSNSFIGDKKNFVFEPTEISMERNSNVVYSVSGGKLYVLQQGAIGLPALYNDPLDYQIPLAGMGGNNDDSPYFFTFYDAKNKMIRAVDNGSRYSIPYNFIYSHDEVTDPSQYPNQTYVTSQFANINSGKKFIYLMREGNKLFSYLLGFSAEEKPNSFDRIATGTIPGDGNINVVYFEIAENFWYLGNGKTVYRASHLGLEFQEHIKLPNDAPGHITKYKRGLGKLMIATYDPGYSGTKKGSIYIYDDNTLELEQALPHSVEEVVGLYVGI</sequence>
<dbReference type="Pfam" id="PF16407">
    <property type="entry name" value="PKD_2"/>
    <property type="match status" value="1"/>
</dbReference>
<evidence type="ECO:0000313" key="2">
    <source>
        <dbReference type="Proteomes" id="UP001500101"/>
    </source>
</evidence>
<dbReference type="InterPro" id="IPR032183">
    <property type="entry name" value="PKD-like"/>
</dbReference>
<comment type="caution">
    <text evidence="1">The sequence shown here is derived from an EMBL/GenBank/DDBJ whole genome shotgun (WGS) entry which is preliminary data.</text>
</comment>
<reference evidence="2" key="1">
    <citation type="journal article" date="2019" name="Int. J. Syst. Evol. Microbiol.">
        <title>The Global Catalogue of Microorganisms (GCM) 10K type strain sequencing project: providing services to taxonomists for standard genome sequencing and annotation.</title>
        <authorList>
            <consortium name="The Broad Institute Genomics Platform"/>
            <consortium name="The Broad Institute Genome Sequencing Center for Infectious Disease"/>
            <person name="Wu L."/>
            <person name="Ma J."/>
        </authorList>
    </citation>
    <scope>NUCLEOTIDE SEQUENCE [LARGE SCALE GENOMIC DNA]</scope>
    <source>
        <strain evidence="2">JCM 16704</strain>
    </source>
</reference>
<dbReference type="Proteomes" id="UP001500101">
    <property type="component" value="Unassembled WGS sequence"/>
</dbReference>